<reference evidence="4 5" key="1">
    <citation type="submission" date="2019-03" db="EMBL/GenBank/DDBJ databases">
        <authorList>
            <person name="Gaulin E."/>
            <person name="Dumas B."/>
        </authorList>
    </citation>
    <scope>NUCLEOTIDE SEQUENCE [LARGE SCALE GENOMIC DNA]</scope>
    <source>
        <strain evidence="4">CBS 568.67</strain>
    </source>
</reference>
<sequence>MVSIRASLASFVFVFAAIDAKNVYRRPPPSNNWTEKTQRAVDFVRAQHAISGSPGWALAIYGNPTSVVTPDTMFQIGSVTKSLVAVGIAKLVDDGLVAWHDPIKQHMPWFELTDKYAEKYTTVHDILAMNTVFGEADTDNQLSLGVFKSEREAVEMLKYFETSRSFREGYAYANVNFVIAGQLIASVTNQTWGDYLRDHIFLPLGMTNTHGKAADVPSLAARSFGHFVCGGNLAGPYDVNFANISALPHFGDASGTAISSIHDMAIFAQFLLNKGAPLFKSPQAISDMVTGHEIQTWFSGDFGATWGYHFYPQGGDALAAGYGIDVVGQALYPGVDYYDKNGDTAAHQTRTGFVPSQDLAVVLINNGHVNDLQSNYQRLSNVRTYIIGLLLDLPEAELLETWEASVRVSDAMGSQPCEPHIYQGTPYKGTFTLLEPEKDWLVGNYTSIKSPKFNGHLSIYQAGGALHLRYGWFDGALVAQTNDTFVWDIMFASITFTVGVKKTADGAPVVGFVMGGPGNEFDESFVFTKVASL</sequence>
<keyword evidence="1" id="KW-0732">Signal</keyword>
<gene>
    <name evidence="4" type="primary">Aste57867_17967</name>
    <name evidence="3" type="ORF">As57867_017905</name>
    <name evidence="4" type="ORF">ASTE57867_17967</name>
</gene>
<dbReference type="OrthoDB" id="58460at2759"/>
<protein>
    <submittedName>
        <fullName evidence="4">Aste57867_17967 protein</fullName>
    </submittedName>
</protein>
<dbReference type="InterPro" id="IPR012338">
    <property type="entry name" value="Beta-lactam/transpept-like"/>
</dbReference>
<evidence type="ECO:0000259" key="2">
    <source>
        <dbReference type="Pfam" id="PF00144"/>
    </source>
</evidence>
<evidence type="ECO:0000313" key="4">
    <source>
        <dbReference type="EMBL" id="VFT94707.1"/>
    </source>
</evidence>
<evidence type="ECO:0000313" key="3">
    <source>
        <dbReference type="EMBL" id="KAF0690661.1"/>
    </source>
</evidence>
<dbReference type="PANTHER" id="PTHR46825">
    <property type="entry name" value="D-ALANYL-D-ALANINE-CARBOXYPEPTIDASE/ENDOPEPTIDASE AMPH"/>
    <property type="match status" value="1"/>
</dbReference>
<keyword evidence="5" id="KW-1185">Reference proteome</keyword>
<name>A0A485L940_9STRA</name>
<feature type="signal peptide" evidence="1">
    <location>
        <begin position="1"/>
        <end position="20"/>
    </location>
</feature>
<dbReference type="SUPFAM" id="SSF56601">
    <property type="entry name" value="beta-lactamase/transpeptidase-like"/>
    <property type="match status" value="1"/>
</dbReference>
<proteinExistence type="predicted"/>
<dbReference type="Gene3D" id="3.40.710.10">
    <property type="entry name" value="DD-peptidase/beta-lactamase superfamily"/>
    <property type="match status" value="1"/>
</dbReference>
<accession>A0A485L940</accession>
<dbReference type="Pfam" id="PF00144">
    <property type="entry name" value="Beta-lactamase"/>
    <property type="match status" value="1"/>
</dbReference>
<evidence type="ECO:0000256" key="1">
    <source>
        <dbReference type="SAM" id="SignalP"/>
    </source>
</evidence>
<evidence type="ECO:0000313" key="5">
    <source>
        <dbReference type="Proteomes" id="UP000332933"/>
    </source>
</evidence>
<feature type="chain" id="PRO_5033827307" evidence="1">
    <location>
        <begin position="21"/>
        <end position="533"/>
    </location>
</feature>
<dbReference type="InterPro" id="IPR001466">
    <property type="entry name" value="Beta-lactam-related"/>
</dbReference>
<organism evidence="4 5">
    <name type="scientific">Aphanomyces stellatus</name>
    <dbReference type="NCBI Taxonomy" id="120398"/>
    <lineage>
        <taxon>Eukaryota</taxon>
        <taxon>Sar</taxon>
        <taxon>Stramenopiles</taxon>
        <taxon>Oomycota</taxon>
        <taxon>Saprolegniomycetes</taxon>
        <taxon>Saprolegniales</taxon>
        <taxon>Verrucalvaceae</taxon>
        <taxon>Aphanomyces</taxon>
    </lineage>
</organism>
<dbReference type="PANTHER" id="PTHR46825:SF9">
    <property type="entry name" value="BETA-LACTAMASE-RELATED DOMAIN-CONTAINING PROTEIN"/>
    <property type="match status" value="1"/>
</dbReference>
<dbReference type="Proteomes" id="UP000332933">
    <property type="component" value="Unassembled WGS sequence"/>
</dbReference>
<dbReference type="AlphaFoldDB" id="A0A485L940"/>
<dbReference type="InterPro" id="IPR050491">
    <property type="entry name" value="AmpC-like"/>
</dbReference>
<reference evidence="3" key="2">
    <citation type="submission" date="2019-06" db="EMBL/GenBank/DDBJ databases">
        <title>Genomics analysis of Aphanomyces spp. identifies a new class of oomycete effector associated with host adaptation.</title>
        <authorList>
            <person name="Gaulin E."/>
        </authorList>
    </citation>
    <scope>NUCLEOTIDE SEQUENCE</scope>
    <source>
        <strain evidence="3">CBS 578.67</strain>
    </source>
</reference>
<dbReference type="EMBL" id="CAADRA010006378">
    <property type="protein sequence ID" value="VFT94707.1"/>
    <property type="molecule type" value="Genomic_DNA"/>
</dbReference>
<feature type="domain" description="Beta-lactamase-related" evidence="2">
    <location>
        <begin position="44"/>
        <end position="369"/>
    </location>
</feature>
<dbReference type="EMBL" id="VJMH01006357">
    <property type="protein sequence ID" value="KAF0690661.1"/>
    <property type="molecule type" value="Genomic_DNA"/>
</dbReference>